<reference evidence="1" key="2">
    <citation type="submission" date="2020-11" db="EMBL/GenBank/DDBJ databases">
        <authorList>
            <person name="McCartney M.A."/>
            <person name="Auch B."/>
            <person name="Kono T."/>
            <person name="Mallez S."/>
            <person name="Becker A."/>
            <person name="Gohl D.M."/>
            <person name="Silverstein K.A.T."/>
            <person name="Koren S."/>
            <person name="Bechman K.B."/>
            <person name="Herman A."/>
            <person name="Abrahante J.E."/>
            <person name="Garbe J."/>
        </authorList>
    </citation>
    <scope>NUCLEOTIDE SEQUENCE</scope>
    <source>
        <strain evidence="1">Duluth1</strain>
        <tissue evidence="1">Whole animal</tissue>
    </source>
</reference>
<dbReference type="AlphaFoldDB" id="A0A9D4J0W7"/>
<evidence type="ECO:0000313" key="2">
    <source>
        <dbReference type="Proteomes" id="UP000828390"/>
    </source>
</evidence>
<comment type="caution">
    <text evidence="1">The sequence shown here is derived from an EMBL/GenBank/DDBJ whole genome shotgun (WGS) entry which is preliminary data.</text>
</comment>
<dbReference type="EMBL" id="JAIWYP010000007">
    <property type="protein sequence ID" value="KAH3794225.1"/>
    <property type="molecule type" value="Genomic_DNA"/>
</dbReference>
<accession>A0A9D4J0W7</accession>
<keyword evidence="2" id="KW-1185">Reference proteome</keyword>
<protein>
    <submittedName>
        <fullName evidence="1">Uncharacterized protein</fullName>
    </submittedName>
</protein>
<name>A0A9D4J0W7_DREPO</name>
<evidence type="ECO:0000313" key="1">
    <source>
        <dbReference type="EMBL" id="KAH3794225.1"/>
    </source>
</evidence>
<reference evidence="1" key="1">
    <citation type="journal article" date="2019" name="bioRxiv">
        <title>The Genome of the Zebra Mussel, Dreissena polymorpha: A Resource for Invasive Species Research.</title>
        <authorList>
            <person name="McCartney M.A."/>
            <person name="Auch B."/>
            <person name="Kono T."/>
            <person name="Mallez S."/>
            <person name="Zhang Y."/>
            <person name="Obille A."/>
            <person name="Becker A."/>
            <person name="Abrahante J.E."/>
            <person name="Garbe J."/>
            <person name="Badalamenti J.P."/>
            <person name="Herman A."/>
            <person name="Mangelson H."/>
            <person name="Liachko I."/>
            <person name="Sullivan S."/>
            <person name="Sone E.D."/>
            <person name="Koren S."/>
            <person name="Silverstein K.A.T."/>
            <person name="Beckman K.B."/>
            <person name="Gohl D.M."/>
        </authorList>
    </citation>
    <scope>NUCLEOTIDE SEQUENCE</scope>
    <source>
        <strain evidence="1">Duluth1</strain>
        <tissue evidence="1">Whole animal</tissue>
    </source>
</reference>
<sequence length="55" mass="6215">MKLVKTSRRVKLGQGTLDNLLQIKLVTPTISSYDPEESIDQWLVSSLHGLNKLFC</sequence>
<dbReference type="Proteomes" id="UP000828390">
    <property type="component" value="Unassembled WGS sequence"/>
</dbReference>
<proteinExistence type="predicted"/>
<organism evidence="1 2">
    <name type="scientific">Dreissena polymorpha</name>
    <name type="common">Zebra mussel</name>
    <name type="synonym">Mytilus polymorpha</name>
    <dbReference type="NCBI Taxonomy" id="45954"/>
    <lineage>
        <taxon>Eukaryota</taxon>
        <taxon>Metazoa</taxon>
        <taxon>Spiralia</taxon>
        <taxon>Lophotrochozoa</taxon>
        <taxon>Mollusca</taxon>
        <taxon>Bivalvia</taxon>
        <taxon>Autobranchia</taxon>
        <taxon>Heteroconchia</taxon>
        <taxon>Euheterodonta</taxon>
        <taxon>Imparidentia</taxon>
        <taxon>Neoheterodontei</taxon>
        <taxon>Myida</taxon>
        <taxon>Dreissenoidea</taxon>
        <taxon>Dreissenidae</taxon>
        <taxon>Dreissena</taxon>
    </lineage>
</organism>
<gene>
    <name evidence="1" type="ORF">DPMN_147756</name>
</gene>